<gene>
    <name evidence="1" type="ORF">HC175_14965</name>
</gene>
<dbReference type="EMBL" id="JAAVJR010000016">
    <property type="protein sequence ID" value="NJW54217.1"/>
    <property type="molecule type" value="Genomic_DNA"/>
</dbReference>
<dbReference type="RefSeq" id="WP_168139304.1">
    <property type="nucleotide sequence ID" value="NZ_JAAVJR010000016.1"/>
</dbReference>
<keyword evidence="2" id="KW-1185">Reference proteome</keyword>
<evidence type="ECO:0000313" key="1">
    <source>
        <dbReference type="EMBL" id="NJW54217.1"/>
    </source>
</evidence>
<comment type="caution">
    <text evidence="1">The sequence shown here is derived from an EMBL/GenBank/DDBJ whole genome shotgun (WGS) entry which is preliminary data.</text>
</comment>
<dbReference type="Proteomes" id="UP000703674">
    <property type="component" value="Unassembled WGS sequence"/>
</dbReference>
<evidence type="ECO:0000313" key="2">
    <source>
        <dbReference type="Proteomes" id="UP000703674"/>
    </source>
</evidence>
<organism evidence="1 2">
    <name type="scientific">Salinimicrobium oceani</name>
    <dbReference type="NCBI Taxonomy" id="2722702"/>
    <lineage>
        <taxon>Bacteria</taxon>
        <taxon>Pseudomonadati</taxon>
        <taxon>Bacteroidota</taxon>
        <taxon>Flavobacteriia</taxon>
        <taxon>Flavobacteriales</taxon>
        <taxon>Flavobacteriaceae</taxon>
        <taxon>Salinimicrobium</taxon>
    </lineage>
</organism>
<protein>
    <submittedName>
        <fullName evidence="1">Uncharacterized protein</fullName>
    </submittedName>
</protein>
<sequence length="174" mass="20009">MNKLFLLFFLMFCYSGSSQELPANPAETGIFKKFAFSLHESSFTGSTMMRPSLSFLTPDFPESTFTLTEVNFNKEQKREVNLIAIMKQERIARESGYIDLEAPVPTIGRGEKSLIEVTNDLRRYDRGSNYDIYTGEKKIPAYDEMKVPLFSRPHYSGARVRGYISPYSYSSFLR</sequence>
<name>A0ABX1D280_9FLAO</name>
<reference evidence="1 2" key="1">
    <citation type="submission" date="2020-03" db="EMBL/GenBank/DDBJ databases">
        <title>Salinimicrobium sp. nov, isolated from SCS.</title>
        <authorList>
            <person name="Cao W.R."/>
        </authorList>
    </citation>
    <scope>NUCLEOTIDE SEQUENCE [LARGE SCALE GENOMIC DNA]</scope>
    <source>
        <strain evidence="2">J15B91</strain>
    </source>
</reference>
<proteinExistence type="predicted"/>
<accession>A0ABX1D280</accession>